<evidence type="ECO:0000313" key="3">
    <source>
        <dbReference type="Proteomes" id="UP000179807"/>
    </source>
</evidence>
<keyword evidence="3" id="KW-1185">Reference proteome</keyword>
<evidence type="ECO:0000313" key="2">
    <source>
        <dbReference type="EMBL" id="OHS96684.1"/>
    </source>
</evidence>
<accession>A0A1J4JHE0</accession>
<feature type="transmembrane region" description="Helical" evidence="1">
    <location>
        <begin position="174"/>
        <end position="192"/>
    </location>
</feature>
<dbReference type="VEuPathDB" id="TrichDB:TRFO_09847"/>
<keyword evidence="1" id="KW-1133">Transmembrane helix</keyword>
<dbReference type="GeneID" id="94829800"/>
<protein>
    <submittedName>
        <fullName evidence="2">Uncharacterized protein</fullName>
    </submittedName>
</protein>
<reference evidence="2" key="1">
    <citation type="submission" date="2016-10" db="EMBL/GenBank/DDBJ databases">
        <authorList>
            <person name="Benchimol M."/>
            <person name="Almeida L.G."/>
            <person name="Vasconcelos A.T."/>
            <person name="Perreira-Neves A."/>
            <person name="Rosa I.A."/>
            <person name="Tasca T."/>
            <person name="Bogo M.R."/>
            <person name="de Souza W."/>
        </authorList>
    </citation>
    <scope>NUCLEOTIDE SEQUENCE [LARGE SCALE GENOMIC DNA]</scope>
    <source>
        <strain evidence="2">K</strain>
    </source>
</reference>
<evidence type="ECO:0000256" key="1">
    <source>
        <dbReference type="SAM" id="Phobius"/>
    </source>
</evidence>
<dbReference type="EMBL" id="MLAK01001160">
    <property type="protein sequence ID" value="OHS96684.1"/>
    <property type="molecule type" value="Genomic_DNA"/>
</dbReference>
<dbReference type="RefSeq" id="XP_068349821.1">
    <property type="nucleotide sequence ID" value="XM_068495096.1"/>
</dbReference>
<proteinExistence type="predicted"/>
<name>A0A1J4JHE0_9EUKA</name>
<keyword evidence="1" id="KW-0472">Membrane</keyword>
<organism evidence="2 3">
    <name type="scientific">Tritrichomonas foetus</name>
    <dbReference type="NCBI Taxonomy" id="1144522"/>
    <lineage>
        <taxon>Eukaryota</taxon>
        <taxon>Metamonada</taxon>
        <taxon>Parabasalia</taxon>
        <taxon>Tritrichomonadida</taxon>
        <taxon>Tritrichomonadidae</taxon>
        <taxon>Tritrichomonas</taxon>
    </lineage>
</organism>
<sequence>MTQPNICDFSFSLLSENINQYLAESQHENSPKEHTRFLWMRFVLQYKKYVEMQEVVEFLKISNLLKKLRTLRLHIYFNRYYRLTMKKRWCRFQTRLLQKQIHEKFEDRGNKMREVRARQVAKYLTTHSTIFAPDFSFLVPANQNANPVHNLQGDKEIPKEDTTPRWKRPDAIKFYILVIFAAILLGIVFYRVKNSSLYRYLRGLKPKEMVPIQEKSIFDQAKSPSQEEVIDYVLKIV</sequence>
<keyword evidence="1" id="KW-0812">Transmembrane</keyword>
<gene>
    <name evidence="2" type="ORF">TRFO_09847</name>
</gene>
<dbReference type="AlphaFoldDB" id="A0A1J4JHE0"/>
<comment type="caution">
    <text evidence="2">The sequence shown here is derived from an EMBL/GenBank/DDBJ whole genome shotgun (WGS) entry which is preliminary data.</text>
</comment>
<dbReference type="Proteomes" id="UP000179807">
    <property type="component" value="Unassembled WGS sequence"/>
</dbReference>